<evidence type="ECO:0000256" key="3">
    <source>
        <dbReference type="SAM" id="SignalP"/>
    </source>
</evidence>
<sequence length="353" mass="35853">MAPSLLPRRRDPAAYLPPVLLVLLLVTPALAAANAPCYDPAGVVAPGYYPCDPTAYITNCCAAGWTCFSNALCVVTTESAAYPNLTLGAANRAMCTNPHWNNAICGDFCVAGGDDTDGALVACGHDRFCCLGDYNAGTCVCDDDDDDGRIATASSSPSSATGGSFVVSAGKAQTVVGETAAFTGTVSYLTVRPTPSPSSSSSSSTASTTPASSSESTTPTSSSSLSPSTSPPPPTHTPTPHSTTSHARTIGIGVGVGVGVPLLAALGFGVYWWLRPRQAHGKPGLGGPPWRRRTAPTDLALDGTAFGERMAMENTPLYQRPVGAGPGAAAAGPVRFNAQGEVPPPPPQVRGTD</sequence>
<feature type="region of interest" description="Disordered" evidence="1">
    <location>
        <begin position="191"/>
        <end position="247"/>
    </location>
</feature>
<dbReference type="OrthoDB" id="5215637at2759"/>
<accession>A0A162MQE4</accession>
<protein>
    <recommendedName>
        <fullName evidence="6">Mid2-like cell wall stress sensor</fullName>
    </recommendedName>
</protein>
<dbReference type="EMBL" id="AZHD01000003">
    <property type="protein sequence ID" value="OAA65220.1"/>
    <property type="molecule type" value="Genomic_DNA"/>
</dbReference>
<feature type="region of interest" description="Disordered" evidence="1">
    <location>
        <begin position="318"/>
        <end position="353"/>
    </location>
</feature>
<feature type="compositionally biased region" description="Low complexity" evidence="1">
    <location>
        <begin position="238"/>
        <end position="247"/>
    </location>
</feature>
<keyword evidence="5" id="KW-1185">Reference proteome</keyword>
<feature type="signal peptide" evidence="3">
    <location>
        <begin position="1"/>
        <end position="31"/>
    </location>
</feature>
<dbReference type="Proteomes" id="UP000076874">
    <property type="component" value="Unassembled WGS sequence"/>
</dbReference>
<keyword evidence="3" id="KW-0732">Signal</keyword>
<evidence type="ECO:0000313" key="5">
    <source>
        <dbReference type="Proteomes" id="UP000076874"/>
    </source>
</evidence>
<evidence type="ECO:0008006" key="6">
    <source>
        <dbReference type="Google" id="ProtNLM"/>
    </source>
</evidence>
<feature type="compositionally biased region" description="Low complexity" evidence="1">
    <location>
        <begin position="197"/>
        <end position="228"/>
    </location>
</feature>
<feature type="compositionally biased region" description="Low complexity" evidence="1">
    <location>
        <begin position="321"/>
        <end position="334"/>
    </location>
</feature>
<name>A0A162MQE4_9HYPO</name>
<keyword evidence="2" id="KW-0472">Membrane</keyword>
<feature type="transmembrane region" description="Helical" evidence="2">
    <location>
        <begin position="250"/>
        <end position="274"/>
    </location>
</feature>
<evidence type="ECO:0000313" key="4">
    <source>
        <dbReference type="EMBL" id="OAA65220.1"/>
    </source>
</evidence>
<comment type="caution">
    <text evidence="4">The sequence shown here is derived from an EMBL/GenBank/DDBJ whole genome shotgun (WGS) entry which is preliminary data.</text>
</comment>
<dbReference type="AlphaFoldDB" id="A0A162MQE4"/>
<keyword evidence="2" id="KW-1133">Transmembrane helix</keyword>
<reference evidence="4 5" key="1">
    <citation type="journal article" date="2016" name="Genome Biol. Evol.">
        <title>Divergent and convergent evolution of fungal pathogenicity.</title>
        <authorList>
            <person name="Shang Y."/>
            <person name="Xiao G."/>
            <person name="Zheng P."/>
            <person name="Cen K."/>
            <person name="Zhan S."/>
            <person name="Wang C."/>
        </authorList>
    </citation>
    <scope>NUCLEOTIDE SEQUENCE [LARGE SCALE GENOMIC DNA]</scope>
    <source>
        <strain evidence="4 5">RCEF 264</strain>
    </source>
</reference>
<feature type="chain" id="PRO_5007837775" description="Mid2-like cell wall stress sensor" evidence="3">
    <location>
        <begin position="32"/>
        <end position="353"/>
    </location>
</feature>
<dbReference type="STRING" id="1081102.A0A162MQE4"/>
<feature type="compositionally biased region" description="Pro residues" evidence="1">
    <location>
        <begin position="342"/>
        <end position="353"/>
    </location>
</feature>
<evidence type="ECO:0000256" key="1">
    <source>
        <dbReference type="SAM" id="MobiDB-lite"/>
    </source>
</evidence>
<organism evidence="4 5">
    <name type="scientific">Niveomyces insectorum RCEF 264</name>
    <dbReference type="NCBI Taxonomy" id="1081102"/>
    <lineage>
        <taxon>Eukaryota</taxon>
        <taxon>Fungi</taxon>
        <taxon>Dikarya</taxon>
        <taxon>Ascomycota</taxon>
        <taxon>Pezizomycotina</taxon>
        <taxon>Sordariomycetes</taxon>
        <taxon>Hypocreomycetidae</taxon>
        <taxon>Hypocreales</taxon>
        <taxon>Cordycipitaceae</taxon>
        <taxon>Niveomyces</taxon>
    </lineage>
</organism>
<gene>
    <name evidence="4" type="ORF">SPI_02007</name>
</gene>
<evidence type="ECO:0000256" key="2">
    <source>
        <dbReference type="SAM" id="Phobius"/>
    </source>
</evidence>
<proteinExistence type="predicted"/>
<keyword evidence="2" id="KW-0812">Transmembrane</keyword>